<keyword evidence="1" id="KW-0548">Nucleotidyltransferase</keyword>
<organism evidence="1 2">
    <name type="scientific">Paenibacillus yonginensis</name>
    <dbReference type="NCBI Taxonomy" id="1462996"/>
    <lineage>
        <taxon>Bacteria</taxon>
        <taxon>Bacillati</taxon>
        <taxon>Bacillota</taxon>
        <taxon>Bacilli</taxon>
        <taxon>Bacillales</taxon>
        <taxon>Paenibacillaceae</taxon>
        <taxon>Paenibacillus</taxon>
    </lineage>
</organism>
<dbReference type="GO" id="GO:0016779">
    <property type="term" value="F:nucleotidyltransferase activity"/>
    <property type="evidence" value="ECO:0007669"/>
    <property type="project" value="UniProtKB-KW"/>
</dbReference>
<gene>
    <name evidence="1" type="ORF">AWM70_04555</name>
</gene>
<dbReference type="InterPro" id="IPR043519">
    <property type="entry name" value="NT_sf"/>
</dbReference>
<dbReference type="Gene3D" id="3.30.460.10">
    <property type="entry name" value="Beta Polymerase, domain 2"/>
    <property type="match status" value="1"/>
</dbReference>
<dbReference type="SUPFAM" id="SSF81631">
    <property type="entry name" value="PAP/OAS1 substrate-binding domain"/>
    <property type="match status" value="1"/>
</dbReference>
<accession>A0A1B1MXM7</accession>
<dbReference type="PIRSF" id="PIRSF000812">
    <property type="entry name" value="AAD"/>
    <property type="match status" value="1"/>
</dbReference>
<evidence type="ECO:0000313" key="1">
    <source>
        <dbReference type="EMBL" id="ANS73928.1"/>
    </source>
</evidence>
<sequence>MRDEQTMMELILGIAGRDERVRAAALNGSRSNPAAPKDIFQDYDVVYLVTEVQSFIQDPGWIDAFGERIISQCPELMTLVPPEANGRFVYLMLLADGNRIDLRLIPVEQAEAYLLEDKLTVVLLDKDNRLPELAMPSDEDYRVQPPTAELFADCCNEFWWVSTYVAKGLWRREILYAQDHLNAHVRPMLLKMLNWQAGIRTDFSVNTGKSSKYLQAYLPESDWEQLLDTYAGAHEEDVWEALFAMTELFRSTAKQVAEHMQYGYPEEDDRKVTAYLRRVSELPRDADQFTWE</sequence>
<dbReference type="STRING" id="1462996.AWM70_04555"/>
<dbReference type="Proteomes" id="UP000092573">
    <property type="component" value="Chromosome"/>
</dbReference>
<dbReference type="OrthoDB" id="9776406at2"/>
<dbReference type="AlphaFoldDB" id="A0A1B1MXM7"/>
<dbReference type="KEGG" id="pyg:AWM70_04555"/>
<keyword evidence="1" id="KW-0808">Transferase</keyword>
<reference evidence="1 2" key="1">
    <citation type="submission" date="2016-01" db="EMBL/GenBank/DDBJ databases">
        <title>Complete Genome Sequence of Paenibacillus yonginensis DCY84, a novel Plant Growth-Promoting Bacteria with Elicitation of Induced Systemic Resistance.</title>
        <authorList>
            <person name="Kim Y.J."/>
            <person name="Yang D.C."/>
            <person name="Sukweenadhi J."/>
        </authorList>
    </citation>
    <scope>NUCLEOTIDE SEQUENCE [LARGE SCALE GENOMIC DNA]</scope>
    <source>
        <strain evidence="1 2">DCY84</strain>
    </source>
</reference>
<evidence type="ECO:0000313" key="2">
    <source>
        <dbReference type="Proteomes" id="UP000092573"/>
    </source>
</evidence>
<name>A0A1B1MXM7_9BACL</name>
<dbReference type="InterPro" id="IPR007530">
    <property type="entry name" value="Aminoglycoside_adenylylTfrase"/>
</dbReference>
<dbReference type="Pfam" id="PF04439">
    <property type="entry name" value="Adenyl_transf"/>
    <property type="match status" value="1"/>
</dbReference>
<protein>
    <submittedName>
        <fullName evidence="1">Aminoglycoside adenylyltransferase</fullName>
    </submittedName>
</protein>
<dbReference type="EMBL" id="CP014167">
    <property type="protein sequence ID" value="ANS73928.1"/>
    <property type="molecule type" value="Genomic_DNA"/>
</dbReference>
<keyword evidence="2" id="KW-1185">Reference proteome</keyword>
<dbReference type="Gene3D" id="1.20.120.330">
    <property type="entry name" value="Nucleotidyltransferases domain 2"/>
    <property type="match status" value="1"/>
</dbReference>
<dbReference type="RefSeq" id="WP_068694537.1">
    <property type="nucleotide sequence ID" value="NZ_CP014167.1"/>
</dbReference>
<proteinExistence type="predicted"/>
<dbReference type="SUPFAM" id="SSF81301">
    <property type="entry name" value="Nucleotidyltransferase"/>
    <property type="match status" value="1"/>
</dbReference>